<name>T1KLA0_TETUR</name>
<dbReference type="InterPro" id="IPR014756">
    <property type="entry name" value="Ig_E-set"/>
</dbReference>
<feature type="chain" id="PRO_5004580851" description="MD-2-related lipid-recognition domain-containing protein" evidence="4">
    <location>
        <begin position="18"/>
        <end position="147"/>
    </location>
</feature>
<dbReference type="OrthoDB" id="6576058at2759"/>
<evidence type="ECO:0000313" key="7">
    <source>
        <dbReference type="Proteomes" id="UP000015104"/>
    </source>
</evidence>
<dbReference type="FunFam" id="2.60.40.770:FF:000001">
    <property type="entry name" value="NPC intracellular cholesterol transporter 2"/>
    <property type="match status" value="1"/>
</dbReference>
<gene>
    <name evidence="6" type="primary">107365091</name>
</gene>
<keyword evidence="3" id="KW-0964">Secreted</keyword>
<evidence type="ECO:0000256" key="3">
    <source>
        <dbReference type="ARBA" id="ARBA00022525"/>
    </source>
</evidence>
<comment type="similarity">
    <text evidence="2">Belongs to the NPC2 family.</text>
</comment>
<dbReference type="Gene3D" id="2.60.40.770">
    <property type="match status" value="1"/>
</dbReference>
<dbReference type="InterPro" id="IPR003172">
    <property type="entry name" value="ML_dom"/>
</dbReference>
<comment type="subcellular location">
    <subcellularLocation>
        <location evidence="1">Secreted</location>
    </subcellularLocation>
</comment>
<dbReference type="EnsemblMetazoa" id="tetur14g01700.1">
    <property type="protein sequence ID" value="tetur14g01700.1"/>
    <property type="gene ID" value="tetur14g01700"/>
</dbReference>
<keyword evidence="4" id="KW-0732">Signal</keyword>
<dbReference type="EMBL" id="CAEY01000211">
    <property type="status" value="NOT_ANNOTATED_CDS"/>
    <property type="molecule type" value="Genomic_DNA"/>
</dbReference>
<proteinExistence type="inferred from homology"/>
<evidence type="ECO:0000259" key="5">
    <source>
        <dbReference type="SMART" id="SM00737"/>
    </source>
</evidence>
<evidence type="ECO:0000313" key="6">
    <source>
        <dbReference type="EnsemblMetazoa" id="tetur14g01700.1"/>
    </source>
</evidence>
<dbReference type="GO" id="GO:0005576">
    <property type="term" value="C:extracellular region"/>
    <property type="evidence" value="ECO:0007669"/>
    <property type="project" value="UniProtKB-SubCell"/>
</dbReference>
<reference evidence="6" key="2">
    <citation type="submission" date="2015-06" db="UniProtKB">
        <authorList>
            <consortium name="EnsemblMetazoa"/>
        </authorList>
    </citation>
    <scope>IDENTIFICATION</scope>
</reference>
<keyword evidence="7" id="KW-1185">Reference proteome</keyword>
<feature type="signal peptide" evidence="4">
    <location>
        <begin position="1"/>
        <end position="17"/>
    </location>
</feature>
<organism evidence="6 7">
    <name type="scientific">Tetranychus urticae</name>
    <name type="common">Two-spotted spider mite</name>
    <dbReference type="NCBI Taxonomy" id="32264"/>
    <lineage>
        <taxon>Eukaryota</taxon>
        <taxon>Metazoa</taxon>
        <taxon>Ecdysozoa</taxon>
        <taxon>Arthropoda</taxon>
        <taxon>Chelicerata</taxon>
        <taxon>Arachnida</taxon>
        <taxon>Acari</taxon>
        <taxon>Acariformes</taxon>
        <taxon>Trombidiformes</taxon>
        <taxon>Prostigmata</taxon>
        <taxon>Eleutherengona</taxon>
        <taxon>Raphignathae</taxon>
        <taxon>Tetranychoidea</taxon>
        <taxon>Tetranychidae</taxon>
        <taxon>Tetranychus</taxon>
    </lineage>
</organism>
<sequence length="147" mass="15884">MIRTIAIFALCIAYVQARNTSFTNCSPNGKIYNVNVVPCDTDPCKIQSGEVVSITGSFVSSIAASSPLLTAEARIGNTWIQYPGIDTDGCKYFNCPLEVDVVYPYGISLEVIDFPQSIDTVFRFRLLSNDGSTLLVCGETPITVIAA</sequence>
<dbReference type="eggNOG" id="KOG4063">
    <property type="taxonomic scope" value="Eukaryota"/>
</dbReference>
<feature type="domain" description="MD-2-related lipid-recognition" evidence="5">
    <location>
        <begin position="22"/>
        <end position="142"/>
    </location>
</feature>
<dbReference type="SMART" id="SM00737">
    <property type="entry name" value="ML"/>
    <property type="match status" value="1"/>
</dbReference>
<dbReference type="Pfam" id="PF02221">
    <property type="entry name" value="E1_DerP2_DerF2"/>
    <property type="match status" value="1"/>
</dbReference>
<dbReference type="KEGG" id="tut:107365091"/>
<evidence type="ECO:0000256" key="2">
    <source>
        <dbReference type="ARBA" id="ARBA00006370"/>
    </source>
</evidence>
<accession>T1KLA0</accession>
<evidence type="ECO:0000256" key="1">
    <source>
        <dbReference type="ARBA" id="ARBA00004613"/>
    </source>
</evidence>
<reference evidence="7" key="1">
    <citation type="submission" date="2011-08" db="EMBL/GenBank/DDBJ databases">
        <authorList>
            <person name="Rombauts S."/>
        </authorList>
    </citation>
    <scope>NUCLEOTIDE SEQUENCE</scope>
    <source>
        <strain evidence="7">London</strain>
    </source>
</reference>
<evidence type="ECO:0000256" key="4">
    <source>
        <dbReference type="SAM" id="SignalP"/>
    </source>
</evidence>
<protein>
    <recommendedName>
        <fullName evidence="5">MD-2-related lipid-recognition domain-containing protein</fullName>
    </recommendedName>
</protein>
<dbReference type="Proteomes" id="UP000015104">
    <property type="component" value="Unassembled WGS sequence"/>
</dbReference>
<dbReference type="HOGENOM" id="CLU_109192_1_3_1"/>
<dbReference type="AlphaFoldDB" id="T1KLA0"/>
<dbReference type="SUPFAM" id="SSF81296">
    <property type="entry name" value="E set domains"/>
    <property type="match status" value="1"/>
</dbReference>